<evidence type="ECO:0000313" key="3">
    <source>
        <dbReference type="Proteomes" id="UP000472268"/>
    </source>
</evidence>
<protein>
    <submittedName>
        <fullName evidence="2">Ubiquitination factor E4B</fullName>
    </submittedName>
</protein>
<evidence type="ECO:0000256" key="1">
    <source>
        <dbReference type="SAM" id="MobiDB-lite"/>
    </source>
</evidence>
<reference evidence="2" key="3">
    <citation type="submission" date="2025-09" db="UniProtKB">
        <authorList>
            <consortium name="Ensembl"/>
        </authorList>
    </citation>
    <scope>IDENTIFICATION</scope>
</reference>
<feature type="region of interest" description="Disordered" evidence="1">
    <location>
        <begin position="1"/>
        <end position="81"/>
    </location>
</feature>
<dbReference type="Ensembl" id="ENSSSUT00005028237.1">
    <property type="protein sequence ID" value="ENSSSUP00005024667.1"/>
    <property type="gene ID" value="ENSSSUG00005015665.1"/>
</dbReference>
<gene>
    <name evidence="2" type="primary">UBE4B</name>
</gene>
<reference evidence="2" key="2">
    <citation type="submission" date="2025-08" db="UniProtKB">
        <authorList>
            <consortium name="Ensembl"/>
        </authorList>
    </citation>
    <scope>IDENTIFICATION</scope>
</reference>
<sequence length="134" mass="13985">MEELSADEIRRRRLARLAGGQTSQPTTPLTSPQRENPLGPPIAASAPGPSQSLGLNVHNMTPATSPIGASDISDLSRESLPLPGCPDLSEDAAVLAQESPSESFIIWLYLDRMIRSGGPGSLGPFLPCGAGVLK</sequence>
<proteinExistence type="predicted"/>
<accession>A0A673UTK8</accession>
<keyword evidence="3" id="KW-1185">Reference proteome</keyword>
<dbReference type="Proteomes" id="UP000472268">
    <property type="component" value="Chromosome 8"/>
</dbReference>
<feature type="compositionally biased region" description="Low complexity" evidence="1">
    <location>
        <begin position="16"/>
        <end position="33"/>
    </location>
</feature>
<name>A0A673UTK8_SURSU</name>
<feature type="compositionally biased region" description="Low complexity" evidence="1">
    <location>
        <begin position="41"/>
        <end position="52"/>
    </location>
</feature>
<dbReference type="AlphaFoldDB" id="A0A673UTK8"/>
<organism evidence="2 3">
    <name type="scientific">Suricata suricatta</name>
    <name type="common">Meerkat</name>
    <dbReference type="NCBI Taxonomy" id="37032"/>
    <lineage>
        <taxon>Eukaryota</taxon>
        <taxon>Metazoa</taxon>
        <taxon>Chordata</taxon>
        <taxon>Craniata</taxon>
        <taxon>Vertebrata</taxon>
        <taxon>Euteleostomi</taxon>
        <taxon>Mammalia</taxon>
        <taxon>Eutheria</taxon>
        <taxon>Laurasiatheria</taxon>
        <taxon>Carnivora</taxon>
        <taxon>Feliformia</taxon>
        <taxon>Herpestidae</taxon>
        <taxon>Suricata</taxon>
    </lineage>
</organism>
<evidence type="ECO:0000313" key="2">
    <source>
        <dbReference type="Ensembl" id="ENSSSUP00005024667.1"/>
    </source>
</evidence>
<reference evidence="2 3" key="1">
    <citation type="submission" date="2019-05" db="EMBL/GenBank/DDBJ databases">
        <title>A Chromosome-scale Meerkat (S. suricatta) Genome Assembly.</title>
        <authorList>
            <person name="Dudchenko O."/>
            <person name="Lieberman Aiden E."/>
            <person name="Tung J."/>
            <person name="Barreiro L.B."/>
            <person name="Clutton-Brock T.H."/>
        </authorList>
    </citation>
    <scope>NUCLEOTIDE SEQUENCE [LARGE SCALE GENOMIC DNA]</scope>
</reference>